<feature type="transmembrane region" description="Helical" evidence="7">
    <location>
        <begin position="101"/>
        <end position="120"/>
    </location>
</feature>
<feature type="transmembrane region" description="Helical" evidence="7">
    <location>
        <begin position="141"/>
        <end position="160"/>
    </location>
</feature>
<dbReference type="GO" id="GO:0022857">
    <property type="term" value="F:transmembrane transporter activity"/>
    <property type="evidence" value="ECO:0007669"/>
    <property type="project" value="InterPro"/>
</dbReference>
<dbReference type="PROSITE" id="PS01022">
    <property type="entry name" value="PTR2_1"/>
    <property type="match status" value="1"/>
</dbReference>
<evidence type="ECO:0000256" key="4">
    <source>
        <dbReference type="ARBA" id="ARBA00022989"/>
    </source>
</evidence>
<proteinExistence type="inferred from homology"/>
<dbReference type="PANTHER" id="PTHR11654">
    <property type="entry name" value="OLIGOPEPTIDE TRANSPORTER-RELATED"/>
    <property type="match status" value="1"/>
</dbReference>
<evidence type="ECO:0000256" key="5">
    <source>
        <dbReference type="ARBA" id="ARBA00023136"/>
    </source>
</evidence>
<dbReference type="Pfam" id="PF00854">
    <property type="entry name" value="PTR2"/>
    <property type="match status" value="1"/>
</dbReference>
<dbReference type="EMBL" id="CP003530">
    <property type="protein sequence ID" value="AFN84074.1"/>
    <property type="molecule type" value="Genomic_DNA"/>
</dbReference>
<keyword evidence="5 7" id="KW-0472">Membrane</keyword>
<keyword evidence="4 7" id="KW-1133">Transmembrane helix</keyword>
<dbReference type="OrthoDB" id="8904098at2759"/>
<dbReference type="HOGENOM" id="CLU_004790_3_1_1"/>
<dbReference type="Gene3D" id="1.20.1250.20">
    <property type="entry name" value="MFS general substrate transporter like domains"/>
    <property type="match status" value="1"/>
</dbReference>
<evidence type="ECO:0000256" key="1">
    <source>
        <dbReference type="ARBA" id="ARBA00004141"/>
    </source>
</evidence>
<dbReference type="PROSITE" id="PS01023">
    <property type="entry name" value="PTR2_2"/>
    <property type="match status" value="1"/>
</dbReference>
<dbReference type="RefSeq" id="XP_009265571.1">
    <property type="nucleotide sequence ID" value="XM_009267296.1"/>
</dbReference>
<evidence type="ECO:0000313" key="9">
    <source>
        <dbReference type="Proteomes" id="UP000010094"/>
    </source>
</evidence>
<comment type="similarity">
    <text evidence="2 6">Belongs to the major facilitator superfamily. Proton-dependent oligopeptide transporter (POT/PTR) (TC 2.A.17) family.</text>
</comment>
<feature type="transmembrane region" description="Helical" evidence="7">
    <location>
        <begin position="44"/>
        <end position="63"/>
    </location>
</feature>
<protein>
    <submittedName>
        <fullName evidence="8">Dipeptide/tripeptide permease</fullName>
    </submittedName>
</protein>
<feature type="transmembrane region" description="Helical" evidence="7">
    <location>
        <begin position="172"/>
        <end position="199"/>
    </location>
</feature>
<reference evidence="8 9" key="1">
    <citation type="journal article" date="2012" name="Proc. Natl. Acad. Sci. U.S.A.">
        <title>Gain and loss of multiple functionally related, horizontally transferred genes in the reduced genomes of two microsporidian parasites.</title>
        <authorList>
            <person name="Pombert J.-F."/>
            <person name="Selman M."/>
            <person name="Burki F."/>
            <person name="Bardell F.T."/>
            <person name="Farinelli L."/>
            <person name="Solter L.F."/>
            <person name="Whitman D.W."/>
            <person name="Weiss L.M."/>
            <person name="Corradi N."/>
            <person name="Keeling P.J."/>
        </authorList>
    </citation>
    <scope>NUCLEOTIDE SEQUENCE [LARGE SCALE GENOMIC DNA]</scope>
    <source>
        <strain evidence="8 9">SJ-2008</strain>
    </source>
</reference>
<feature type="transmembrane region" description="Helical" evidence="7">
    <location>
        <begin position="410"/>
        <end position="431"/>
    </location>
</feature>
<keyword evidence="6" id="KW-0813">Transport</keyword>
<name>I7AQB9_ENCRO</name>
<evidence type="ECO:0000256" key="2">
    <source>
        <dbReference type="ARBA" id="ARBA00005982"/>
    </source>
</evidence>
<evidence type="ECO:0000256" key="6">
    <source>
        <dbReference type="RuleBase" id="RU003755"/>
    </source>
</evidence>
<dbReference type="AlphaFoldDB" id="I7AQB9"/>
<sequence>MNRTTFFLIICNEFCERFCYYGLRSLLFSFAKEEYKFTVKESTIILHFFISMSYLFTLLGGFLSDMFLGRYNTIVVLSSLYLTGTSLLTYCSVVSGSPELLVTSLLMIAVGTGGIKPCVAAFGGDQFGPDEAQNLRKFFDFFYFTINIGSMVSMVVTPVMSSATCFGKQSCYPLAFGASSTLLGTSILLFATGTNLYVIKPARKRQFSRSFRSLVQNMKKLLWSMPGSDEEPDTLRTPSETACEVYEEDDKKRTLRILRILGPAVFFWALYDQQSSSWVVQGSKMNAHQSIFGYKVDVLPSQMQAFNSAFILLLIPVFSNLIYPLLGWIRVFSSPEEKMGVGIALASLSFFCSGYLEHRIGVAEFTGQKLSILWQIPQYIILTAGEIMLNVTGMEYMYAEAPETMKSVALSMWLLTVTAGNLLVMGIAFLDPLAFLPSFSHDMWSFVTYGIVGLVASKYMFQASRPIQKNTK</sequence>
<evidence type="ECO:0000256" key="7">
    <source>
        <dbReference type="SAM" id="Phobius"/>
    </source>
</evidence>
<dbReference type="GO" id="GO:0016020">
    <property type="term" value="C:membrane"/>
    <property type="evidence" value="ECO:0007669"/>
    <property type="project" value="UniProtKB-SubCell"/>
</dbReference>
<dbReference type="GO" id="GO:0006857">
    <property type="term" value="P:oligopeptide transport"/>
    <property type="evidence" value="ECO:0007669"/>
    <property type="project" value="InterPro"/>
</dbReference>
<keyword evidence="9" id="KW-1185">Reference proteome</keyword>
<organism evidence="8 9">
    <name type="scientific">Encephalitozoon romaleae (strain SJ-2008)</name>
    <name type="common">Microsporidian parasite</name>
    <dbReference type="NCBI Taxonomy" id="1178016"/>
    <lineage>
        <taxon>Eukaryota</taxon>
        <taxon>Fungi</taxon>
        <taxon>Fungi incertae sedis</taxon>
        <taxon>Microsporidia</taxon>
        <taxon>Unikaryonidae</taxon>
        <taxon>Encephalitozoon</taxon>
    </lineage>
</organism>
<evidence type="ECO:0000256" key="3">
    <source>
        <dbReference type="ARBA" id="ARBA00022692"/>
    </source>
</evidence>
<dbReference type="InterPro" id="IPR018456">
    <property type="entry name" value="PTR2_symporter_CS"/>
</dbReference>
<comment type="subcellular location">
    <subcellularLocation>
        <location evidence="1 6">Membrane</location>
        <topology evidence="1 6">Multi-pass membrane protein</topology>
    </subcellularLocation>
</comment>
<keyword evidence="3 6" id="KW-0812">Transmembrane</keyword>
<dbReference type="InterPro" id="IPR000109">
    <property type="entry name" value="POT_fam"/>
</dbReference>
<dbReference type="InterPro" id="IPR036259">
    <property type="entry name" value="MFS_trans_sf"/>
</dbReference>
<feature type="transmembrane region" description="Helical" evidence="7">
    <location>
        <begin position="75"/>
        <end position="95"/>
    </location>
</feature>
<dbReference type="GeneID" id="20564691"/>
<dbReference type="KEGG" id="ero:EROM_110920"/>
<feature type="transmembrane region" description="Helical" evidence="7">
    <location>
        <begin position="376"/>
        <end position="398"/>
    </location>
</feature>
<feature type="transmembrane region" description="Helical" evidence="7">
    <location>
        <begin position="305"/>
        <end position="326"/>
    </location>
</feature>
<gene>
    <name evidence="8" type="ordered locus">EROM_110920</name>
</gene>
<dbReference type="VEuPathDB" id="MicrosporidiaDB:EROM_110920"/>
<dbReference type="Proteomes" id="UP000010094">
    <property type="component" value="Chromosome XI"/>
</dbReference>
<evidence type="ECO:0000313" key="8">
    <source>
        <dbReference type="EMBL" id="AFN84074.1"/>
    </source>
</evidence>
<feature type="transmembrane region" description="Helical" evidence="7">
    <location>
        <begin position="443"/>
        <end position="461"/>
    </location>
</feature>
<accession>I7AQB9</accession>
<dbReference type="SUPFAM" id="SSF103473">
    <property type="entry name" value="MFS general substrate transporter"/>
    <property type="match status" value="1"/>
</dbReference>